<name>A0A081RES4_SPHCR</name>
<dbReference type="OrthoDB" id="7409816at2"/>
<dbReference type="RefSeq" id="WP_037451055.1">
    <property type="nucleotide sequence ID" value="NZ_JFHR01000019.1"/>
</dbReference>
<gene>
    <name evidence="2" type="ORF">BV95_02097</name>
</gene>
<dbReference type="eggNOG" id="ENOG502ZURJ">
    <property type="taxonomic scope" value="Bacteria"/>
</dbReference>
<proteinExistence type="predicted"/>
<accession>A0A081RES4</accession>
<evidence type="ECO:0000313" key="3">
    <source>
        <dbReference type="Proteomes" id="UP000028411"/>
    </source>
</evidence>
<evidence type="ECO:0000256" key="1">
    <source>
        <dbReference type="SAM" id="SignalP"/>
    </source>
</evidence>
<protein>
    <recommendedName>
        <fullName evidence="4">Lipoprotein</fullName>
    </recommendedName>
</protein>
<dbReference type="EMBL" id="JFHR01000019">
    <property type="protein sequence ID" value="KEQ53697.1"/>
    <property type="molecule type" value="Genomic_DNA"/>
</dbReference>
<dbReference type="Proteomes" id="UP000028411">
    <property type="component" value="Unassembled WGS sequence"/>
</dbReference>
<evidence type="ECO:0000313" key="2">
    <source>
        <dbReference type="EMBL" id="KEQ53697.1"/>
    </source>
</evidence>
<keyword evidence="1" id="KW-0732">Signal</keyword>
<feature type="signal peptide" evidence="1">
    <location>
        <begin position="1"/>
        <end position="20"/>
    </location>
</feature>
<organism evidence="2 3">
    <name type="scientific">Sphingobium chlorophenolicum</name>
    <dbReference type="NCBI Taxonomy" id="46429"/>
    <lineage>
        <taxon>Bacteria</taxon>
        <taxon>Pseudomonadati</taxon>
        <taxon>Pseudomonadota</taxon>
        <taxon>Alphaproteobacteria</taxon>
        <taxon>Sphingomonadales</taxon>
        <taxon>Sphingomonadaceae</taxon>
        <taxon>Sphingobium</taxon>
    </lineage>
</organism>
<feature type="chain" id="PRO_5001763173" description="Lipoprotein" evidence="1">
    <location>
        <begin position="21"/>
        <end position="110"/>
    </location>
</feature>
<sequence length="110" mass="11864">MTTIPLRSLACGLAASLLLASCATVSPESRVRAGLIDAGLSPPMAGCMAERMVDRLSVPQLRRLQSLASLRKSHMGDMTVDRFLYKVRALEDPEIFAVTSKAAIICAMDR</sequence>
<dbReference type="PATRIC" id="fig|46429.4.peg.2068"/>
<dbReference type="AlphaFoldDB" id="A0A081RES4"/>
<evidence type="ECO:0008006" key="4">
    <source>
        <dbReference type="Google" id="ProtNLM"/>
    </source>
</evidence>
<reference evidence="2 3" key="1">
    <citation type="submission" date="2014-02" db="EMBL/GenBank/DDBJ databases">
        <title>Whole genome sequence of Sphingobium chlorophenolicum NBRC 16172.</title>
        <authorList>
            <person name="Gan H.M."/>
            <person name="Gan H.Y."/>
            <person name="Chew T.H."/>
            <person name="Savka M.A."/>
        </authorList>
    </citation>
    <scope>NUCLEOTIDE SEQUENCE [LARGE SCALE GENOMIC DNA]</scope>
    <source>
        <strain evidence="2 3">NBRC 16172</strain>
    </source>
</reference>
<comment type="caution">
    <text evidence="2">The sequence shown here is derived from an EMBL/GenBank/DDBJ whole genome shotgun (WGS) entry which is preliminary data.</text>
</comment>
<dbReference type="PROSITE" id="PS51257">
    <property type="entry name" value="PROKAR_LIPOPROTEIN"/>
    <property type="match status" value="1"/>
</dbReference>